<keyword evidence="2" id="KW-0648">Protein biosynthesis</keyword>
<dbReference type="GO" id="GO:0042586">
    <property type="term" value="F:peptide deformylase activity"/>
    <property type="evidence" value="ECO:0007669"/>
    <property type="project" value="UniProtKB-UniRule"/>
</dbReference>
<keyword evidence="5" id="KW-1185">Reference proteome</keyword>
<feature type="binding site" evidence="2">
    <location>
        <position position="136"/>
    </location>
    <ligand>
        <name>Fe cation</name>
        <dbReference type="ChEBI" id="CHEBI:24875"/>
    </ligand>
</feature>
<feature type="active site" evidence="2">
    <location>
        <position position="137"/>
    </location>
</feature>
<feature type="binding site" evidence="2">
    <location>
        <position position="140"/>
    </location>
    <ligand>
        <name>Fe cation</name>
        <dbReference type="ChEBI" id="CHEBI:24875"/>
    </ligand>
</feature>
<dbReference type="Proteomes" id="UP000634647">
    <property type="component" value="Unassembled WGS sequence"/>
</dbReference>
<evidence type="ECO:0000313" key="5">
    <source>
        <dbReference type="Proteomes" id="UP000199541"/>
    </source>
</evidence>
<dbReference type="GO" id="GO:0046872">
    <property type="term" value="F:metal ion binding"/>
    <property type="evidence" value="ECO:0007669"/>
    <property type="project" value="UniProtKB-KW"/>
</dbReference>
<dbReference type="EMBL" id="BNAB01000001">
    <property type="protein sequence ID" value="GHD99097.1"/>
    <property type="molecule type" value="Genomic_DNA"/>
</dbReference>
<feature type="binding site" evidence="2">
    <location>
        <position position="94"/>
    </location>
    <ligand>
        <name>Fe cation</name>
        <dbReference type="ChEBI" id="CHEBI:24875"/>
    </ligand>
</feature>
<dbReference type="PRINTS" id="PR01576">
    <property type="entry name" value="PDEFORMYLASE"/>
</dbReference>
<keyword evidence="2" id="KW-0408">Iron</keyword>
<evidence type="ECO:0000256" key="1">
    <source>
        <dbReference type="ARBA" id="ARBA00010759"/>
    </source>
</evidence>
<evidence type="ECO:0000313" key="6">
    <source>
        <dbReference type="Proteomes" id="UP000634647"/>
    </source>
</evidence>
<dbReference type="RefSeq" id="WP_035839605.1">
    <property type="nucleotide sequence ID" value="NZ_BNAB01000001.1"/>
</dbReference>
<evidence type="ECO:0000313" key="4">
    <source>
        <dbReference type="EMBL" id="SDW00592.1"/>
    </source>
</evidence>
<organism evidence="3 6">
    <name type="scientific">Allgaiera indica</name>
    <dbReference type="NCBI Taxonomy" id="765699"/>
    <lineage>
        <taxon>Bacteria</taxon>
        <taxon>Pseudomonadati</taxon>
        <taxon>Pseudomonadota</taxon>
        <taxon>Alphaproteobacteria</taxon>
        <taxon>Rhodobacterales</taxon>
        <taxon>Paracoccaceae</taxon>
        <taxon>Allgaiera</taxon>
    </lineage>
</organism>
<comment type="cofactor">
    <cofactor evidence="2">
        <name>Fe(2+)</name>
        <dbReference type="ChEBI" id="CHEBI:29033"/>
    </cofactor>
    <text evidence="2">Binds 1 Fe(2+) ion.</text>
</comment>
<dbReference type="CDD" id="cd00487">
    <property type="entry name" value="Pep_deformylase"/>
    <property type="match status" value="1"/>
</dbReference>
<dbReference type="GO" id="GO:0006412">
    <property type="term" value="P:translation"/>
    <property type="evidence" value="ECO:0007669"/>
    <property type="project" value="UniProtKB-UniRule"/>
</dbReference>
<proteinExistence type="inferred from homology"/>
<dbReference type="InterPro" id="IPR036821">
    <property type="entry name" value="Peptide_deformylase_sf"/>
</dbReference>
<keyword evidence="2" id="KW-0479">Metal-binding</keyword>
<dbReference type="SUPFAM" id="SSF56420">
    <property type="entry name" value="Peptide deformylase"/>
    <property type="match status" value="1"/>
</dbReference>
<keyword evidence="2" id="KW-0378">Hydrolase</keyword>
<dbReference type="AlphaFoldDB" id="A0AAN4UNH4"/>
<dbReference type="EMBL" id="FNOB01000001">
    <property type="protein sequence ID" value="SDW00592.1"/>
    <property type="molecule type" value="Genomic_DNA"/>
</dbReference>
<dbReference type="HAMAP" id="MF_00163">
    <property type="entry name" value="Pep_deformylase"/>
    <property type="match status" value="1"/>
</dbReference>
<evidence type="ECO:0000313" key="3">
    <source>
        <dbReference type="EMBL" id="GHD99097.1"/>
    </source>
</evidence>
<dbReference type="EC" id="3.5.1.88" evidence="2"/>
<comment type="function">
    <text evidence="2">Removes the formyl group from the N-terminal Met of newly synthesized proteins. Requires at least a dipeptide for an efficient rate of reaction. N-terminal L-methionine is a prerequisite for activity but the enzyme has broad specificity at other positions.</text>
</comment>
<sequence length="164" mass="18110">MSLLPIVTWPDPRLTRRCAPVPAVDTDLRRLAQDMLETMYDAPGRGLAGPQVGAMLRLFVMDASWKDGRPAPRIVVNPSVVAASDDQVAMDEACLSIPGVSARVTRPARVRLRWTAIDGAARDEWFDGPAARIVQHEYDHLDGIVTFHRLDPEARAAAEEAYRP</sequence>
<gene>
    <name evidence="2 3" type="primary">def</name>
    <name evidence="3" type="ORF">GCM10008024_05260</name>
    <name evidence="4" type="ORF">SAMN05444006_10122</name>
</gene>
<dbReference type="PIRSF" id="PIRSF004749">
    <property type="entry name" value="Pep_def"/>
    <property type="match status" value="1"/>
</dbReference>
<comment type="caution">
    <text evidence="3">The sequence shown here is derived from an EMBL/GenBank/DDBJ whole genome shotgun (WGS) entry which is preliminary data.</text>
</comment>
<reference evidence="3" key="1">
    <citation type="journal article" date="2014" name="Int. J. Syst. Evol. Microbiol.">
        <title>Complete genome sequence of Corynebacterium casei LMG S-19264T (=DSM 44701T), isolated from a smear-ripened cheese.</title>
        <authorList>
            <consortium name="US DOE Joint Genome Institute (JGI-PGF)"/>
            <person name="Walter F."/>
            <person name="Albersmeier A."/>
            <person name="Kalinowski J."/>
            <person name="Ruckert C."/>
        </authorList>
    </citation>
    <scope>NUCLEOTIDE SEQUENCE</scope>
    <source>
        <strain evidence="3">CGMCC 1.10859</strain>
    </source>
</reference>
<dbReference type="NCBIfam" id="TIGR00079">
    <property type="entry name" value="pept_deformyl"/>
    <property type="match status" value="1"/>
</dbReference>
<reference evidence="3" key="3">
    <citation type="submission" date="2023-06" db="EMBL/GenBank/DDBJ databases">
        <authorList>
            <person name="Sun Q."/>
            <person name="Zhou Y."/>
        </authorList>
    </citation>
    <scope>NUCLEOTIDE SEQUENCE</scope>
    <source>
        <strain evidence="3">CGMCC 1.10859</strain>
    </source>
</reference>
<dbReference type="Proteomes" id="UP000199541">
    <property type="component" value="Unassembled WGS sequence"/>
</dbReference>
<comment type="similarity">
    <text evidence="1 2">Belongs to the polypeptide deformylase family.</text>
</comment>
<dbReference type="Gene3D" id="3.90.45.10">
    <property type="entry name" value="Peptide deformylase"/>
    <property type="match status" value="1"/>
</dbReference>
<reference evidence="4 5" key="2">
    <citation type="submission" date="2016-10" db="EMBL/GenBank/DDBJ databases">
        <authorList>
            <person name="Varghese N."/>
            <person name="Submissions S."/>
        </authorList>
    </citation>
    <scope>NUCLEOTIDE SEQUENCE [LARGE SCALE GENOMIC DNA]</scope>
    <source>
        <strain evidence="4 5">DSM 24802</strain>
    </source>
</reference>
<dbReference type="InterPro" id="IPR023635">
    <property type="entry name" value="Peptide_deformylase"/>
</dbReference>
<accession>A0AAN4UNH4</accession>
<name>A0AAN4UNH4_9RHOB</name>
<dbReference type="PANTHER" id="PTHR10458">
    <property type="entry name" value="PEPTIDE DEFORMYLASE"/>
    <property type="match status" value="1"/>
</dbReference>
<dbReference type="Pfam" id="PF01327">
    <property type="entry name" value="Pep_deformylase"/>
    <property type="match status" value="1"/>
</dbReference>
<dbReference type="NCBIfam" id="NF001159">
    <property type="entry name" value="PRK00150.1-3"/>
    <property type="match status" value="1"/>
</dbReference>
<dbReference type="PANTHER" id="PTHR10458:SF22">
    <property type="entry name" value="PEPTIDE DEFORMYLASE"/>
    <property type="match status" value="1"/>
</dbReference>
<protein>
    <recommendedName>
        <fullName evidence="2">Peptide deformylase</fullName>
        <shortName evidence="2">PDF</shortName>
        <ecNumber evidence="2">3.5.1.88</ecNumber>
    </recommendedName>
    <alternativeName>
        <fullName evidence="2">Polypeptide deformylase</fullName>
    </alternativeName>
</protein>
<evidence type="ECO:0000256" key="2">
    <source>
        <dbReference type="HAMAP-Rule" id="MF_00163"/>
    </source>
</evidence>
<comment type="catalytic activity">
    <reaction evidence="2">
        <text>N-terminal N-formyl-L-methionyl-[peptide] + H2O = N-terminal L-methionyl-[peptide] + formate</text>
        <dbReference type="Rhea" id="RHEA:24420"/>
        <dbReference type="Rhea" id="RHEA-COMP:10639"/>
        <dbReference type="Rhea" id="RHEA-COMP:10640"/>
        <dbReference type="ChEBI" id="CHEBI:15377"/>
        <dbReference type="ChEBI" id="CHEBI:15740"/>
        <dbReference type="ChEBI" id="CHEBI:49298"/>
        <dbReference type="ChEBI" id="CHEBI:64731"/>
        <dbReference type="EC" id="3.5.1.88"/>
    </reaction>
</comment>